<dbReference type="EMBL" id="JAKUCV010007175">
    <property type="protein sequence ID" value="KAJ4824489.1"/>
    <property type="molecule type" value="Genomic_DNA"/>
</dbReference>
<evidence type="ECO:0000313" key="2">
    <source>
        <dbReference type="EMBL" id="KAJ4824489.1"/>
    </source>
</evidence>
<feature type="domain" description="DUF4283" evidence="1">
    <location>
        <begin position="149"/>
        <end position="229"/>
    </location>
</feature>
<evidence type="ECO:0000259" key="1">
    <source>
        <dbReference type="Pfam" id="PF14111"/>
    </source>
</evidence>
<dbReference type="Pfam" id="PF14111">
    <property type="entry name" value="DUF4283"/>
    <property type="match status" value="1"/>
</dbReference>
<proteinExistence type="predicted"/>
<sequence length="258" mass="27482">MASSSVIDATGLHREKSALVMDLGGLILPKSTLGPINKGKAIATPIRAPVSFVSVESHGAPVVYPSGESLLTHGALPSSSGNPVEASTNIIAPTKDSTISPIPQRNVTWAKVVSPGIISAPDTLDFVEPVLAADNATLCIPPELLAIGKQKYSLCLIGQFMGNTPRMGLIHAMLNKLWGRQGVISVSDYKEGLILIQFPTDASLSRALMGGPWHVAGVPLILRPWESNLQKLDFTNATLPVWVQLKQVPYELLKTIMP</sequence>
<dbReference type="OrthoDB" id="1751344at2759"/>
<organism evidence="2 3">
    <name type="scientific">Turnera subulata</name>
    <dbReference type="NCBI Taxonomy" id="218843"/>
    <lineage>
        <taxon>Eukaryota</taxon>
        <taxon>Viridiplantae</taxon>
        <taxon>Streptophyta</taxon>
        <taxon>Embryophyta</taxon>
        <taxon>Tracheophyta</taxon>
        <taxon>Spermatophyta</taxon>
        <taxon>Magnoliopsida</taxon>
        <taxon>eudicotyledons</taxon>
        <taxon>Gunneridae</taxon>
        <taxon>Pentapetalae</taxon>
        <taxon>rosids</taxon>
        <taxon>fabids</taxon>
        <taxon>Malpighiales</taxon>
        <taxon>Passifloraceae</taxon>
        <taxon>Turnera</taxon>
    </lineage>
</organism>
<gene>
    <name evidence="2" type="ORF">Tsubulata_033140</name>
</gene>
<comment type="caution">
    <text evidence="2">The sequence shown here is derived from an EMBL/GenBank/DDBJ whole genome shotgun (WGS) entry which is preliminary data.</text>
</comment>
<keyword evidence="3" id="KW-1185">Reference proteome</keyword>
<protein>
    <recommendedName>
        <fullName evidence="1">DUF4283 domain-containing protein</fullName>
    </recommendedName>
</protein>
<dbReference type="PANTHER" id="PTHR31286">
    <property type="entry name" value="GLYCINE-RICH CELL WALL STRUCTURAL PROTEIN 1.8-LIKE"/>
    <property type="match status" value="1"/>
</dbReference>
<evidence type="ECO:0000313" key="3">
    <source>
        <dbReference type="Proteomes" id="UP001141552"/>
    </source>
</evidence>
<accession>A0A9Q0J163</accession>
<dbReference type="PANTHER" id="PTHR31286:SF180">
    <property type="entry name" value="OS10G0362600 PROTEIN"/>
    <property type="match status" value="1"/>
</dbReference>
<dbReference type="InterPro" id="IPR025558">
    <property type="entry name" value="DUF4283"/>
</dbReference>
<dbReference type="AlphaFoldDB" id="A0A9Q0J163"/>
<name>A0A9Q0J163_9ROSI</name>
<reference evidence="2" key="1">
    <citation type="submission" date="2022-02" db="EMBL/GenBank/DDBJ databases">
        <authorList>
            <person name="Henning P.M."/>
            <person name="McCubbin A.G."/>
            <person name="Shore J.S."/>
        </authorList>
    </citation>
    <scope>NUCLEOTIDE SEQUENCE</scope>
    <source>
        <strain evidence="2">F60SS</strain>
        <tissue evidence="2">Leaves</tissue>
    </source>
</reference>
<reference evidence="2" key="2">
    <citation type="journal article" date="2023" name="Plants (Basel)">
        <title>Annotation of the Turnera subulata (Passifloraceae) Draft Genome Reveals the S-Locus Evolved after the Divergence of Turneroideae from Passifloroideae in a Stepwise Manner.</title>
        <authorList>
            <person name="Henning P.M."/>
            <person name="Roalson E.H."/>
            <person name="Mir W."/>
            <person name="McCubbin A.G."/>
            <person name="Shore J.S."/>
        </authorList>
    </citation>
    <scope>NUCLEOTIDE SEQUENCE</scope>
    <source>
        <strain evidence="2">F60SS</strain>
    </source>
</reference>
<dbReference type="Proteomes" id="UP001141552">
    <property type="component" value="Unassembled WGS sequence"/>
</dbReference>
<dbReference type="InterPro" id="IPR040256">
    <property type="entry name" value="At4g02000-like"/>
</dbReference>